<dbReference type="KEGG" id="sgy:Sgly_0537"/>
<evidence type="ECO:0000313" key="5">
    <source>
        <dbReference type="EMBL" id="ADY57408.1"/>
    </source>
</evidence>
<dbReference type="InterPro" id="IPR006528">
    <property type="entry name" value="Phage_head_morphogenesis_dom"/>
</dbReference>
<dbReference type="KEGG" id="sgy:Sgly_2967"/>
<evidence type="ECO:0000313" key="4">
    <source>
        <dbReference type="EMBL" id="ADY57236.1"/>
    </source>
</evidence>
<evidence type="ECO:0000259" key="1">
    <source>
        <dbReference type="Pfam" id="PF04233"/>
    </source>
</evidence>
<proteinExistence type="predicted"/>
<protein>
    <submittedName>
        <fullName evidence="3">Phage head morphogenesis protein, SPP1 gp7 family</fullName>
    </submittedName>
</protein>
<dbReference type="EMBL" id="CP002547">
    <property type="protein sequence ID" value="ADY57236.1"/>
    <property type="molecule type" value="Genomic_DNA"/>
</dbReference>
<dbReference type="KEGG" id="sgy:Sgly_3142"/>
<reference evidence="6" key="2">
    <citation type="submission" date="2011-02" db="EMBL/GenBank/DDBJ databases">
        <title>The complete genome of Syntrophobotulus glycolicus DSM 8271.</title>
        <authorList>
            <person name="Lucas S."/>
            <person name="Copeland A."/>
            <person name="Lapidus A."/>
            <person name="Bruce D."/>
            <person name="Goodwin L."/>
            <person name="Pitluck S."/>
            <person name="Kyrpides N."/>
            <person name="Mavromatis K."/>
            <person name="Pagani I."/>
            <person name="Ivanova N."/>
            <person name="Mikhailova N."/>
            <person name="Chertkov O."/>
            <person name="Held B."/>
            <person name="Detter J.C."/>
            <person name="Tapia R."/>
            <person name="Han C."/>
            <person name="Land M."/>
            <person name="Hauser L."/>
            <person name="Markowitz V."/>
            <person name="Cheng J.-F."/>
            <person name="Hugenholtz P."/>
            <person name="Woyke T."/>
            <person name="Wu D."/>
            <person name="Spring S."/>
            <person name="Schroeder M."/>
            <person name="Brambilla E."/>
            <person name="Klenk H.-P."/>
            <person name="Eisen J.A."/>
        </authorList>
    </citation>
    <scope>NUCLEOTIDE SEQUENCE [LARGE SCALE GENOMIC DNA]</scope>
    <source>
        <strain evidence="6">DSM 8271 / FlGlyR</strain>
    </source>
</reference>
<dbReference type="EMBL" id="CP002547">
    <property type="protein sequence ID" value="ADY54902.1"/>
    <property type="molecule type" value="Genomic_DNA"/>
</dbReference>
<dbReference type="HOGENOM" id="CLU_044450_2_0_9"/>
<dbReference type="EMBL" id="CP002547">
    <property type="protein sequence ID" value="ADY56899.1"/>
    <property type="molecule type" value="Genomic_DNA"/>
</dbReference>
<evidence type="ECO:0000313" key="2">
    <source>
        <dbReference type="EMBL" id="ADY54902.1"/>
    </source>
</evidence>
<evidence type="ECO:0000313" key="6">
    <source>
        <dbReference type="Proteomes" id="UP000007488"/>
    </source>
</evidence>
<dbReference type="EMBL" id="CP002547">
    <property type="protein sequence ID" value="ADY57408.1"/>
    <property type="molecule type" value="Genomic_DNA"/>
</dbReference>
<dbReference type="STRING" id="645991.Sgly_0537"/>
<dbReference type="Proteomes" id="UP000007488">
    <property type="component" value="Chromosome"/>
</dbReference>
<evidence type="ECO:0000313" key="3">
    <source>
        <dbReference type="EMBL" id="ADY56899.1"/>
    </source>
</evidence>
<sequence>MNEVESVISRNKEITFEEAVEYFRGKIPVTAKQFSEIAAEYQSLAFTVSGYTKVQVLKKFHDELLRAIEEGETMRSFRDRMNGFLEAQGYEGITNFQADNIFRTNIQTAYQVGHYRQMTDPDVLKLRPYWIYDAVNDTSTRPSHLAMDGRVFPADSPVWDTWYPPNGFRCRCTVRSLSKRQVEQRGLKVETENPKAAELRDGRFVNILPDPSFSTNPAKVQFTPDLKGYPETLKKAFERSVKAKDKQ</sequence>
<accession>F0SWQ9</accession>
<dbReference type="eggNOG" id="COG2369">
    <property type="taxonomic scope" value="Bacteria"/>
</dbReference>
<dbReference type="RefSeq" id="WP_013623773.1">
    <property type="nucleotide sequence ID" value="NC_015172.1"/>
</dbReference>
<dbReference type="NCBIfam" id="TIGR01641">
    <property type="entry name" value="phageSPP1_gp7"/>
    <property type="match status" value="1"/>
</dbReference>
<dbReference type="Pfam" id="PF04233">
    <property type="entry name" value="Phage_Mu_F"/>
    <property type="match status" value="1"/>
</dbReference>
<dbReference type="OrthoDB" id="9813502at2"/>
<dbReference type="AlphaFoldDB" id="F0SWQ9"/>
<feature type="domain" description="Phage head morphogenesis" evidence="1">
    <location>
        <begin position="58"/>
        <end position="174"/>
    </location>
</feature>
<organism evidence="3 6">
    <name type="scientific">Syntrophobotulus glycolicus (strain DSM 8271 / FlGlyR)</name>
    <dbReference type="NCBI Taxonomy" id="645991"/>
    <lineage>
        <taxon>Bacteria</taxon>
        <taxon>Bacillati</taxon>
        <taxon>Bacillota</taxon>
        <taxon>Clostridia</taxon>
        <taxon>Eubacteriales</taxon>
        <taxon>Desulfitobacteriaceae</taxon>
        <taxon>Syntrophobotulus</taxon>
    </lineage>
</organism>
<gene>
    <name evidence="2" type="ordered locus">Sgly_0537</name>
    <name evidence="3" type="ordered locus">Sgly_2620</name>
    <name evidence="4" type="ordered locus">Sgly_2967</name>
    <name evidence="5" type="ordered locus">Sgly_3142</name>
</gene>
<reference evidence="3 6" key="1">
    <citation type="journal article" date="2011" name="Stand. Genomic Sci.">
        <title>Complete genome sequence of Syntrophobotulus glycolicus type strain (FlGlyR).</title>
        <authorList>
            <person name="Han C."/>
            <person name="Mwirichia R."/>
            <person name="Chertkov O."/>
            <person name="Held B."/>
            <person name="Lapidus A."/>
            <person name="Nolan M."/>
            <person name="Lucas S."/>
            <person name="Hammon N."/>
            <person name="Deshpande S."/>
            <person name="Cheng J.F."/>
            <person name="Tapia R."/>
            <person name="Goodwin L."/>
            <person name="Pitluck S."/>
            <person name="Huntemann M."/>
            <person name="Liolios K."/>
            <person name="Ivanova N."/>
            <person name="Pagani I."/>
            <person name="Mavromatis K."/>
            <person name="Ovchinikova G."/>
            <person name="Pati A."/>
            <person name="Chen A."/>
            <person name="Palaniappan K."/>
            <person name="Land M."/>
            <person name="Hauser L."/>
            <person name="Brambilla E.M."/>
            <person name="Rohde M."/>
            <person name="Spring S."/>
            <person name="Sikorski J."/>
            <person name="Goker M."/>
            <person name="Woyke T."/>
            <person name="Bristow J."/>
            <person name="Eisen J.A."/>
            <person name="Markowitz V."/>
            <person name="Hugenholtz P."/>
            <person name="Kyrpides N.C."/>
            <person name="Klenk H.P."/>
            <person name="Detter J.C."/>
        </authorList>
    </citation>
    <scope>NUCLEOTIDE SEQUENCE [LARGE SCALE GENOMIC DNA]</scope>
    <source>
        <strain evidence="3">DSM 8271</strain>
        <strain evidence="6">DSM 8271 / FlGlyR</strain>
    </source>
</reference>
<keyword evidence="6" id="KW-1185">Reference proteome</keyword>
<name>F0SWQ9_SYNGF</name>
<dbReference type="KEGG" id="sgy:Sgly_2620"/>